<dbReference type="AlphaFoldDB" id="A0A0L8AL72"/>
<dbReference type="Pfam" id="PF00355">
    <property type="entry name" value="Rieske"/>
    <property type="match status" value="1"/>
</dbReference>
<evidence type="ECO:0000256" key="3">
    <source>
        <dbReference type="ARBA" id="ARBA00023004"/>
    </source>
</evidence>
<proteinExistence type="inferred from homology"/>
<feature type="domain" description="Rieske" evidence="7">
    <location>
        <begin position="9"/>
        <end position="104"/>
    </location>
</feature>
<protein>
    <recommendedName>
        <fullName evidence="7">Rieske domain-containing protein</fullName>
    </recommendedName>
</protein>
<evidence type="ECO:0000313" key="8">
    <source>
        <dbReference type="EMBL" id="KOF02920.1"/>
    </source>
</evidence>
<accession>A0A0L8AL72</accession>
<dbReference type="PANTHER" id="PTHR21496:SF0">
    <property type="entry name" value="RIESKE DOMAIN-CONTAINING PROTEIN"/>
    <property type="match status" value="1"/>
</dbReference>
<evidence type="ECO:0000313" key="9">
    <source>
        <dbReference type="Proteomes" id="UP000036908"/>
    </source>
</evidence>
<gene>
    <name evidence="8" type="ORF">OB69_08735</name>
</gene>
<reference evidence="9" key="1">
    <citation type="submission" date="2014-11" db="EMBL/GenBank/DDBJ databases">
        <title>Genome sequencing of Roseivirga sp. D-25.</title>
        <authorList>
            <person name="Selvaratnam C."/>
            <person name="Thevarajoo S."/>
            <person name="Goh K.M."/>
            <person name="Eee R."/>
            <person name="Chan K.-G."/>
            <person name="Chong C.S."/>
        </authorList>
    </citation>
    <scope>NUCLEOTIDE SEQUENCE [LARGE SCALE GENOMIC DNA]</scope>
    <source>
        <strain evidence="9">D-25</strain>
    </source>
</reference>
<evidence type="ECO:0000256" key="4">
    <source>
        <dbReference type="ARBA" id="ARBA00023014"/>
    </source>
</evidence>
<dbReference type="InterPro" id="IPR036922">
    <property type="entry name" value="Rieske_2Fe-2S_sf"/>
</dbReference>
<dbReference type="Proteomes" id="UP000036908">
    <property type="component" value="Unassembled WGS sequence"/>
</dbReference>
<evidence type="ECO:0000256" key="2">
    <source>
        <dbReference type="ARBA" id="ARBA00022723"/>
    </source>
</evidence>
<dbReference type="InterPro" id="IPR017941">
    <property type="entry name" value="Rieske_2Fe-2S"/>
</dbReference>
<comment type="cofactor">
    <cofactor evidence="5">
        <name>[2Fe-2S] cluster</name>
        <dbReference type="ChEBI" id="CHEBI:190135"/>
    </cofactor>
</comment>
<keyword evidence="1" id="KW-0001">2Fe-2S</keyword>
<dbReference type="RefSeq" id="WP_053223336.1">
    <property type="nucleotide sequence ID" value="NZ_JSVA01000009.1"/>
</dbReference>
<dbReference type="PANTHER" id="PTHR21496">
    <property type="entry name" value="FERREDOXIN-RELATED"/>
    <property type="match status" value="1"/>
</dbReference>
<organism evidence="8 9">
    <name type="scientific">Roseivirga seohaensis subsp. aquiponti</name>
    <dbReference type="NCBI Taxonomy" id="1566026"/>
    <lineage>
        <taxon>Bacteria</taxon>
        <taxon>Pseudomonadati</taxon>
        <taxon>Bacteroidota</taxon>
        <taxon>Cytophagia</taxon>
        <taxon>Cytophagales</taxon>
        <taxon>Roseivirgaceae</taxon>
        <taxon>Roseivirga</taxon>
    </lineage>
</organism>
<comment type="caution">
    <text evidence="8">The sequence shown here is derived from an EMBL/GenBank/DDBJ whole genome shotgun (WGS) entry which is preliminary data.</text>
</comment>
<keyword evidence="4" id="KW-0411">Iron-sulfur</keyword>
<name>A0A0L8AL72_9BACT</name>
<sequence length="108" mass="12588">MTSYKLFDSKEELLQRLGDEGRKIIRIGDKKICLVLYQGEFHVFDHLCPHNQHSLLEGAINYKNEVVCPLHAYRFSLKDGMECEQRTKPLKIHSLKIENDGVFLQVND</sequence>
<evidence type="ECO:0000259" key="7">
    <source>
        <dbReference type="PROSITE" id="PS51296"/>
    </source>
</evidence>
<dbReference type="SUPFAM" id="SSF50022">
    <property type="entry name" value="ISP domain"/>
    <property type="match status" value="1"/>
</dbReference>
<keyword evidence="9" id="KW-1185">Reference proteome</keyword>
<dbReference type="GO" id="GO:0046872">
    <property type="term" value="F:metal ion binding"/>
    <property type="evidence" value="ECO:0007669"/>
    <property type="project" value="UniProtKB-KW"/>
</dbReference>
<dbReference type="GO" id="GO:0051537">
    <property type="term" value="F:2 iron, 2 sulfur cluster binding"/>
    <property type="evidence" value="ECO:0007669"/>
    <property type="project" value="UniProtKB-KW"/>
</dbReference>
<dbReference type="EMBL" id="JSVA01000009">
    <property type="protein sequence ID" value="KOF02920.1"/>
    <property type="molecule type" value="Genomic_DNA"/>
</dbReference>
<keyword evidence="3" id="KW-0408">Iron</keyword>
<dbReference type="PATRIC" id="fig|1566026.4.peg.3580"/>
<dbReference type="PROSITE" id="PS51296">
    <property type="entry name" value="RIESKE"/>
    <property type="match status" value="1"/>
</dbReference>
<keyword evidence="2" id="KW-0479">Metal-binding</keyword>
<evidence type="ECO:0000256" key="5">
    <source>
        <dbReference type="ARBA" id="ARBA00034078"/>
    </source>
</evidence>
<dbReference type="OrthoDB" id="593800at2"/>
<dbReference type="Gene3D" id="2.102.10.10">
    <property type="entry name" value="Rieske [2Fe-2S] iron-sulphur domain"/>
    <property type="match status" value="1"/>
</dbReference>
<comment type="similarity">
    <text evidence="6">Belongs to the bacterial ring-hydroxylating dioxygenase ferredoxin component family.</text>
</comment>
<evidence type="ECO:0000256" key="6">
    <source>
        <dbReference type="ARBA" id="ARBA00038001"/>
    </source>
</evidence>
<evidence type="ECO:0000256" key="1">
    <source>
        <dbReference type="ARBA" id="ARBA00022714"/>
    </source>
</evidence>